<feature type="transmembrane region" description="Helical" evidence="4">
    <location>
        <begin position="83"/>
        <end position="100"/>
    </location>
</feature>
<name>A0A3P3VKH6_9GAMM</name>
<dbReference type="InterPro" id="IPR043128">
    <property type="entry name" value="Rev_trsase/Diguanyl_cyclase"/>
</dbReference>
<dbReference type="SMART" id="SM00267">
    <property type="entry name" value="GGDEF"/>
    <property type="match status" value="1"/>
</dbReference>
<dbReference type="PANTHER" id="PTHR45138">
    <property type="entry name" value="REGULATORY COMPONENTS OF SENSORY TRANSDUCTION SYSTEM"/>
    <property type="match status" value="1"/>
</dbReference>
<dbReference type="GO" id="GO:0005886">
    <property type="term" value="C:plasma membrane"/>
    <property type="evidence" value="ECO:0007669"/>
    <property type="project" value="TreeGrafter"/>
</dbReference>
<organism evidence="6 7">
    <name type="scientific">Aestuariirhabdus litorea</name>
    <dbReference type="NCBI Taxonomy" id="2528527"/>
    <lineage>
        <taxon>Bacteria</taxon>
        <taxon>Pseudomonadati</taxon>
        <taxon>Pseudomonadota</taxon>
        <taxon>Gammaproteobacteria</taxon>
        <taxon>Oceanospirillales</taxon>
        <taxon>Aestuariirhabdaceae</taxon>
        <taxon>Aestuariirhabdus</taxon>
    </lineage>
</organism>
<feature type="transmembrane region" description="Helical" evidence="4">
    <location>
        <begin position="162"/>
        <end position="182"/>
    </location>
</feature>
<dbReference type="GO" id="GO:1902201">
    <property type="term" value="P:negative regulation of bacterial-type flagellum-dependent cell motility"/>
    <property type="evidence" value="ECO:0007669"/>
    <property type="project" value="TreeGrafter"/>
</dbReference>
<dbReference type="Gene3D" id="3.30.70.270">
    <property type="match status" value="1"/>
</dbReference>
<feature type="transmembrane region" description="Helical" evidence="4">
    <location>
        <begin position="106"/>
        <end position="122"/>
    </location>
</feature>
<gene>
    <name evidence="6" type="ORF">D0544_15490</name>
</gene>
<evidence type="ECO:0000256" key="3">
    <source>
        <dbReference type="ARBA" id="ARBA00034247"/>
    </source>
</evidence>
<dbReference type="RefSeq" id="WP_125017726.1">
    <property type="nucleotide sequence ID" value="NZ_QWEZ01000002.1"/>
</dbReference>
<evidence type="ECO:0000313" key="6">
    <source>
        <dbReference type="EMBL" id="RRJ83235.1"/>
    </source>
</evidence>
<dbReference type="FunFam" id="3.30.70.270:FF:000001">
    <property type="entry name" value="Diguanylate cyclase domain protein"/>
    <property type="match status" value="1"/>
</dbReference>
<feature type="domain" description="GGDEF" evidence="5">
    <location>
        <begin position="227"/>
        <end position="361"/>
    </location>
</feature>
<dbReference type="GO" id="GO:0052621">
    <property type="term" value="F:diguanylate cyclase activity"/>
    <property type="evidence" value="ECO:0007669"/>
    <property type="project" value="UniProtKB-EC"/>
</dbReference>
<protein>
    <recommendedName>
        <fullName evidence="2">diguanylate cyclase</fullName>
        <ecNumber evidence="2">2.7.7.65</ecNumber>
    </recommendedName>
</protein>
<dbReference type="EC" id="2.7.7.65" evidence="2"/>
<sequence length="361" mass="40422">MSFISAIINLGVAHLQPGQSAYKVRVTNQVCLMTCGLSLAYMLYYWIGLGSLSLSLINLAFFFAYLTALLLMKQGFIRGAKSCFFIVLMLHLLVLTTLTMNRDTGLHLYYFLVPAGVFLFFENHEKRESLLLSLAAVILFLFCESYGDHQPLVPLSDEQARWLFRSTVLVCLIEVYIVMRIFTHEIEKRETLLAHQASTDALTGLANRRTLMQQGELLCKLAVRDQQPLSLMMIDVDLFKQINDRYGHSVGDQVLVGLSGLMERSRRSTDLVARYGGEEFAILLPGTGREQAQRMAETLRELVASHPIRISDQPPIPSTLSIGVSCIGESRSDFSQLLIAADRALYSAKQAGRNRVVCLDS</sequence>
<keyword evidence="7" id="KW-1185">Reference proteome</keyword>
<comment type="cofactor">
    <cofactor evidence="1">
        <name>Mg(2+)</name>
        <dbReference type="ChEBI" id="CHEBI:18420"/>
    </cofactor>
</comment>
<dbReference type="AlphaFoldDB" id="A0A3P3VKH6"/>
<dbReference type="GO" id="GO:0043709">
    <property type="term" value="P:cell adhesion involved in single-species biofilm formation"/>
    <property type="evidence" value="ECO:0007669"/>
    <property type="project" value="TreeGrafter"/>
</dbReference>
<reference evidence="6 7" key="2">
    <citation type="submission" date="2018-12" db="EMBL/GenBank/DDBJ databases">
        <title>Simiduia agarivorans gen. nov., sp. nov., a marine, agarolytic bacterium isolated from shallow coastal water from Keelung, Taiwan.</title>
        <authorList>
            <person name="Shieh W.Y."/>
        </authorList>
    </citation>
    <scope>NUCLEOTIDE SEQUENCE [LARGE SCALE GENOMIC DNA]</scope>
    <source>
        <strain evidence="6 7">GTF-13</strain>
    </source>
</reference>
<evidence type="ECO:0000313" key="7">
    <source>
        <dbReference type="Proteomes" id="UP000280792"/>
    </source>
</evidence>
<dbReference type="InterPro" id="IPR000160">
    <property type="entry name" value="GGDEF_dom"/>
</dbReference>
<dbReference type="InterPro" id="IPR048432">
    <property type="entry name" value="MASE7"/>
</dbReference>
<feature type="transmembrane region" description="Helical" evidence="4">
    <location>
        <begin position="53"/>
        <end position="71"/>
    </location>
</feature>
<keyword evidence="4" id="KW-1133">Transmembrane helix</keyword>
<proteinExistence type="predicted"/>
<feature type="transmembrane region" description="Helical" evidence="4">
    <location>
        <begin position="30"/>
        <end position="47"/>
    </location>
</feature>
<dbReference type="InterPro" id="IPR050469">
    <property type="entry name" value="Diguanylate_Cyclase"/>
</dbReference>
<evidence type="ECO:0000259" key="5">
    <source>
        <dbReference type="PROSITE" id="PS50887"/>
    </source>
</evidence>
<comment type="catalytic activity">
    <reaction evidence="3">
        <text>2 GTP = 3',3'-c-di-GMP + 2 diphosphate</text>
        <dbReference type="Rhea" id="RHEA:24898"/>
        <dbReference type="ChEBI" id="CHEBI:33019"/>
        <dbReference type="ChEBI" id="CHEBI:37565"/>
        <dbReference type="ChEBI" id="CHEBI:58805"/>
        <dbReference type="EC" id="2.7.7.65"/>
    </reaction>
</comment>
<dbReference type="SUPFAM" id="SSF55073">
    <property type="entry name" value="Nucleotide cyclase"/>
    <property type="match status" value="1"/>
</dbReference>
<evidence type="ECO:0000256" key="4">
    <source>
        <dbReference type="SAM" id="Phobius"/>
    </source>
</evidence>
<dbReference type="Pfam" id="PF20967">
    <property type="entry name" value="MASE7"/>
    <property type="match status" value="1"/>
</dbReference>
<reference evidence="6 7" key="1">
    <citation type="submission" date="2018-08" db="EMBL/GenBank/DDBJ databases">
        <authorList>
            <person name="Khan S.A."/>
        </authorList>
    </citation>
    <scope>NUCLEOTIDE SEQUENCE [LARGE SCALE GENOMIC DNA]</scope>
    <source>
        <strain evidence="6 7">GTF-13</strain>
    </source>
</reference>
<evidence type="ECO:0000256" key="2">
    <source>
        <dbReference type="ARBA" id="ARBA00012528"/>
    </source>
</evidence>
<keyword evidence="4" id="KW-0472">Membrane</keyword>
<dbReference type="CDD" id="cd01949">
    <property type="entry name" value="GGDEF"/>
    <property type="match status" value="1"/>
</dbReference>
<dbReference type="Pfam" id="PF00990">
    <property type="entry name" value="GGDEF"/>
    <property type="match status" value="1"/>
</dbReference>
<keyword evidence="4" id="KW-0812">Transmembrane</keyword>
<dbReference type="EMBL" id="QWEZ01000002">
    <property type="protein sequence ID" value="RRJ83235.1"/>
    <property type="molecule type" value="Genomic_DNA"/>
</dbReference>
<accession>A0A3P3VKH6</accession>
<dbReference type="NCBIfam" id="TIGR00254">
    <property type="entry name" value="GGDEF"/>
    <property type="match status" value="1"/>
</dbReference>
<comment type="caution">
    <text evidence="6">The sequence shown here is derived from an EMBL/GenBank/DDBJ whole genome shotgun (WGS) entry which is preliminary data.</text>
</comment>
<dbReference type="PANTHER" id="PTHR45138:SF9">
    <property type="entry name" value="DIGUANYLATE CYCLASE DGCM-RELATED"/>
    <property type="match status" value="1"/>
</dbReference>
<dbReference type="Proteomes" id="UP000280792">
    <property type="component" value="Unassembled WGS sequence"/>
</dbReference>
<dbReference type="PROSITE" id="PS50887">
    <property type="entry name" value="GGDEF"/>
    <property type="match status" value="1"/>
</dbReference>
<dbReference type="InterPro" id="IPR029787">
    <property type="entry name" value="Nucleotide_cyclase"/>
</dbReference>
<evidence type="ECO:0000256" key="1">
    <source>
        <dbReference type="ARBA" id="ARBA00001946"/>
    </source>
</evidence>
<feature type="transmembrane region" description="Helical" evidence="4">
    <location>
        <begin position="129"/>
        <end position="147"/>
    </location>
</feature>